<feature type="binding site" evidence="7">
    <location>
        <position position="119"/>
    </location>
    <ligand>
        <name>tRNA</name>
        <dbReference type="ChEBI" id="CHEBI:17843"/>
    </ligand>
</feature>
<dbReference type="Proteomes" id="UP000183924">
    <property type="component" value="Unassembled WGS sequence"/>
</dbReference>
<evidence type="ECO:0000256" key="7">
    <source>
        <dbReference type="HAMAP-Rule" id="MF_00083"/>
    </source>
</evidence>
<dbReference type="GO" id="GO:0005737">
    <property type="term" value="C:cytoplasm"/>
    <property type="evidence" value="ECO:0007669"/>
    <property type="project" value="UniProtKB-SubCell"/>
</dbReference>
<comment type="subunit">
    <text evidence="7">Monomer.</text>
</comment>
<comment type="function">
    <text evidence="7">Hydrolyzes ribosome-free peptidyl-tRNAs (with 1 or more amino acids incorporated), which drop off the ribosome during protein synthesis, or as a result of ribosome stalling.</text>
</comment>
<comment type="catalytic activity">
    <reaction evidence="7">
        <text>an N-acyl-L-alpha-aminoacyl-tRNA + H2O = an N-acyl-L-amino acid + a tRNA + H(+)</text>
        <dbReference type="Rhea" id="RHEA:54448"/>
        <dbReference type="Rhea" id="RHEA-COMP:10123"/>
        <dbReference type="Rhea" id="RHEA-COMP:13883"/>
        <dbReference type="ChEBI" id="CHEBI:15377"/>
        <dbReference type="ChEBI" id="CHEBI:15378"/>
        <dbReference type="ChEBI" id="CHEBI:59874"/>
        <dbReference type="ChEBI" id="CHEBI:78442"/>
        <dbReference type="ChEBI" id="CHEBI:138191"/>
        <dbReference type="EC" id="3.1.1.29"/>
    </reaction>
</comment>
<keyword evidence="4 7" id="KW-0694">RNA-binding</keyword>
<dbReference type="PANTHER" id="PTHR17224:SF1">
    <property type="entry name" value="PEPTIDYL-TRNA HYDROLASE"/>
    <property type="match status" value="1"/>
</dbReference>
<keyword evidence="3 7" id="KW-0378">Hydrolase</keyword>
<accession>A0A1J8PIV1</accession>
<protein>
    <recommendedName>
        <fullName evidence="6 7">Peptidyl-tRNA hydrolase</fullName>
        <shortName evidence="7">Pth</shortName>
        <ecNumber evidence="1 7">3.1.1.29</ecNumber>
    </recommendedName>
</protein>
<dbReference type="CDD" id="cd00462">
    <property type="entry name" value="PTH"/>
    <property type="match status" value="1"/>
</dbReference>
<reference evidence="8 9" key="1">
    <citation type="submission" date="2016-03" db="EMBL/GenBank/DDBJ databases">
        <title>Comparative genomics of Rickettsiella.</title>
        <authorList>
            <person name="Chandler C."/>
            <person name="Wang Y."/>
        </authorList>
    </citation>
    <scope>NUCLEOTIDE SEQUENCE [LARGE SCALE GENOMIC DNA]</scope>
    <source>
        <strain evidence="8 9">RCFS May 2013</strain>
    </source>
</reference>
<proteinExistence type="inferred from homology"/>
<feature type="binding site" evidence="7">
    <location>
        <position position="71"/>
    </location>
    <ligand>
        <name>tRNA</name>
        <dbReference type="ChEBI" id="CHEBI:17843"/>
    </ligand>
</feature>
<dbReference type="STRING" id="1225476.A1D18_02855"/>
<evidence type="ECO:0000313" key="8">
    <source>
        <dbReference type="EMBL" id="OIZ95053.1"/>
    </source>
</evidence>
<dbReference type="AlphaFoldDB" id="A0A1J8PIV1"/>
<dbReference type="EMBL" id="LUKY01000032">
    <property type="protein sequence ID" value="OIZ95053.1"/>
    <property type="molecule type" value="Genomic_DNA"/>
</dbReference>
<keyword evidence="9" id="KW-1185">Reference proteome</keyword>
<dbReference type="PANTHER" id="PTHR17224">
    <property type="entry name" value="PEPTIDYL-TRNA HYDROLASE"/>
    <property type="match status" value="1"/>
</dbReference>
<feature type="binding site" evidence="7">
    <location>
        <position position="19"/>
    </location>
    <ligand>
        <name>tRNA</name>
        <dbReference type="ChEBI" id="CHEBI:17843"/>
    </ligand>
</feature>
<dbReference type="SUPFAM" id="SSF53178">
    <property type="entry name" value="Peptidyl-tRNA hydrolase-like"/>
    <property type="match status" value="1"/>
</dbReference>
<feature type="active site" description="Proton acceptor" evidence="7">
    <location>
        <position position="24"/>
    </location>
</feature>
<sequence length="196" mass="21721">MTSHSIQLIAGLANPGKDYAKSRHNAGSWLISALLHSLSLSPLKMENKFHASVTAWSLPTGKCWLLVPNTYMNDSGRAIKAITHFYHIPPEATLIVHDDLDLLPGVARYKEGGGDGGHNGLKDIIRHLQCKDFWRLRLGIGHPGQRDRVHDYVLSSPSVSDKQRIELAIDQALTTITLFAEGNQAQAMQMLHTQQE</sequence>
<comment type="caution">
    <text evidence="8">The sequence shown here is derived from an EMBL/GenBank/DDBJ whole genome shotgun (WGS) entry which is preliminary data.</text>
</comment>
<feature type="site" description="Stabilizes the basic form of H active site to accept a proton" evidence="7">
    <location>
        <position position="98"/>
    </location>
</feature>
<feature type="binding site" evidence="7">
    <location>
        <position position="73"/>
    </location>
    <ligand>
        <name>tRNA</name>
        <dbReference type="ChEBI" id="CHEBI:17843"/>
    </ligand>
</feature>
<keyword evidence="7" id="KW-0963">Cytoplasm</keyword>
<dbReference type="InterPro" id="IPR036416">
    <property type="entry name" value="Pept_tRNA_hydro_sf"/>
</dbReference>
<evidence type="ECO:0000313" key="9">
    <source>
        <dbReference type="Proteomes" id="UP000183924"/>
    </source>
</evidence>
<gene>
    <name evidence="7" type="primary">pth</name>
    <name evidence="8" type="ORF">A1D18_02855</name>
</gene>
<dbReference type="HAMAP" id="MF_00083">
    <property type="entry name" value="Pept_tRNA_hydro_bact"/>
    <property type="match status" value="1"/>
</dbReference>
<dbReference type="GO" id="GO:0072344">
    <property type="term" value="P:rescue of stalled ribosome"/>
    <property type="evidence" value="ECO:0007669"/>
    <property type="project" value="UniProtKB-UniRule"/>
</dbReference>
<dbReference type="NCBIfam" id="TIGR00447">
    <property type="entry name" value="pth"/>
    <property type="match status" value="1"/>
</dbReference>
<dbReference type="Pfam" id="PF01195">
    <property type="entry name" value="Pept_tRNA_hydro"/>
    <property type="match status" value="1"/>
</dbReference>
<dbReference type="Gene3D" id="3.40.50.1470">
    <property type="entry name" value="Peptidyl-tRNA hydrolase"/>
    <property type="match status" value="1"/>
</dbReference>
<organism evidence="8 9">
    <name type="scientific">Candidatus Rickettsiella isopodorum</name>
    <dbReference type="NCBI Taxonomy" id="1225476"/>
    <lineage>
        <taxon>Bacteria</taxon>
        <taxon>Pseudomonadati</taxon>
        <taxon>Pseudomonadota</taxon>
        <taxon>Gammaproteobacteria</taxon>
        <taxon>Legionellales</taxon>
        <taxon>Coxiellaceae</taxon>
        <taxon>Rickettsiella</taxon>
    </lineage>
</organism>
<dbReference type="FunFam" id="3.40.50.1470:FF:000001">
    <property type="entry name" value="Peptidyl-tRNA hydrolase"/>
    <property type="match status" value="1"/>
</dbReference>
<dbReference type="InterPro" id="IPR018171">
    <property type="entry name" value="Pept_tRNA_hydro_CS"/>
</dbReference>
<evidence type="ECO:0000256" key="4">
    <source>
        <dbReference type="ARBA" id="ARBA00022884"/>
    </source>
</evidence>
<dbReference type="GO" id="GO:0004045">
    <property type="term" value="F:peptidyl-tRNA hydrolase activity"/>
    <property type="evidence" value="ECO:0007669"/>
    <property type="project" value="UniProtKB-UniRule"/>
</dbReference>
<evidence type="ECO:0000256" key="3">
    <source>
        <dbReference type="ARBA" id="ARBA00022801"/>
    </source>
</evidence>
<dbReference type="GO" id="GO:0006515">
    <property type="term" value="P:protein quality control for misfolded or incompletely synthesized proteins"/>
    <property type="evidence" value="ECO:0007669"/>
    <property type="project" value="UniProtKB-UniRule"/>
</dbReference>
<keyword evidence="2 7" id="KW-0820">tRNA-binding</keyword>
<dbReference type="OrthoDB" id="9800507at2"/>
<dbReference type="RefSeq" id="WP_071662316.1">
    <property type="nucleotide sequence ID" value="NZ_LUKY01000032.1"/>
</dbReference>
<evidence type="ECO:0000256" key="5">
    <source>
        <dbReference type="ARBA" id="ARBA00038063"/>
    </source>
</evidence>
<dbReference type="InterPro" id="IPR001328">
    <property type="entry name" value="Pept_tRNA_hydro"/>
</dbReference>
<comment type="subcellular location">
    <subcellularLocation>
        <location evidence="7">Cytoplasm</location>
    </subcellularLocation>
</comment>
<dbReference type="GO" id="GO:0000049">
    <property type="term" value="F:tRNA binding"/>
    <property type="evidence" value="ECO:0007669"/>
    <property type="project" value="UniProtKB-UniRule"/>
</dbReference>
<name>A0A1J8PIV1_9COXI</name>
<evidence type="ECO:0000256" key="6">
    <source>
        <dbReference type="ARBA" id="ARBA00050038"/>
    </source>
</evidence>
<evidence type="ECO:0000256" key="1">
    <source>
        <dbReference type="ARBA" id="ARBA00013260"/>
    </source>
</evidence>
<comment type="function">
    <text evidence="7">Catalyzes the release of premature peptidyl moieties from peptidyl-tRNA molecules trapped in stalled 50S ribosomal subunits, and thus maintains levels of free tRNAs and 50S ribosomes.</text>
</comment>
<dbReference type="PROSITE" id="PS01196">
    <property type="entry name" value="PEPT_TRNA_HYDROL_2"/>
    <property type="match status" value="1"/>
</dbReference>
<feature type="site" description="Discriminates between blocked and unblocked aminoacyl-tRNA" evidence="7">
    <location>
        <position position="14"/>
    </location>
</feature>
<evidence type="ECO:0000256" key="2">
    <source>
        <dbReference type="ARBA" id="ARBA00022555"/>
    </source>
</evidence>
<comment type="similarity">
    <text evidence="5 7">Belongs to the PTH family.</text>
</comment>
<dbReference type="EC" id="3.1.1.29" evidence="1 7"/>